<feature type="domain" description="HVO-0513-like N-terminal" evidence="4">
    <location>
        <begin position="18"/>
        <end position="148"/>
    </location>
</feature>
<feature type="domain" description="HTH bat-type" evidence="3">
    <location>
        <begin position="163"/>
        <end position="213"/>
    </location>
</feature>
<reference evidence="5 6" key="1">
    <citation type="submission" date="2016-10" db="EMBL/GenBank/DDBJ databases">
        <authorList>
            <person name="de Groot N.N."/>
        </authorList>
    </citation>
    <scope>NUCLEOTIDE SEQUENCE [LARGE SCALE GENOMIC DNA]</scope>
    <source>
        <strain evidence="5 6">CGMCC 1.10457</strain>
    </source>
</reference>
<organism evidence="5 6">
    <name type="scientific">Halomicrobium zhouii</name>
    <dbReference type="NCBI Taxonomy" id="767519"/>
    <lineage>
        <taxon>Archaea</taxon>
        <taxon>Methanobacteriati</taxon>
        <taxon>Methanobacteriota</taxon>
        <taxon>Stenosarchaea group</taxon>
        <taxon>Halobacteria</taxon>
        <taxon>Halobacteriales</taxon>
        <taxon>Haloarculaceae</taxon>
        <taxon>Halomicrobium</taxon>
    </lineage>
</organism>
<dbReference type="EMBL" id="FOZK01000001">
    <property type="protein sequence ID" value="SFR93784.1"/>
    <property type="molecule type" value="Genomic_DNA"/>
</dbReference>
<name>A0A1I6KRH4_9EURY</name>
<evidence type="ECO:0000256" key="2">
    <source>
        <dbReference type="ARBA" id="ARBA00023163"/>
    </source>
</evidence>
<dbReference type="Proteomes" id="UP000199062">
    <property type="component" value="Unassembled WGS sequence"/>
</dbReference>
<dbReference type="InterPro" id="IPR007050">
    <property type="entry name" value="HTH_bacterioopsin"/>
</dbReference>
<accession>A0A1I6KRH4</accession>
<dbReference type="PANTHER" id="PTHR34236:SF1">
    <property type="entry name" value="DIMETHYL SULFOXIDE REDUCTASE TRANSCRIPTIONAL ACTIVATOR"/>
    <property type="match status" value="1"/>
</dbReference>
<dbReference type="Pfam" id="PF24278">
    <property type="entry name" value="HVO_0513_N"/>
    <property type="match status" value="1"/>
</dbReference>
<sequence length="218" mass="23697">MKHVRLRLTADGREGELHPMYGVMANADFVEYAAALNWNVTDAELSVLHYVEGDVEAFEAAVQEIDFVREYELKPAGEGEFYAYLHDDLTDAVLDLWAVGDRSGVVVVPPIEWHRDGTATISVFGPSEMIQTAIDAVPDTVSVTVEEIAGMGAIPQAVATSVTDRQREAIEAALDVGYYDVPRTGSQDDVAARLDCAPSTAAEHLQKAESKVLRSLFG</sequence>
<keyword evidence="6" id="KW-1185">Reference proteome</keyword>
<proteinExistence type="predicted"/>
<evidence type="ECO:0000313" key="6">
    <source>
        <dbReference type="Proteomes" id="UP000199062"/>
    </source>
</evidence>
<evidence type="ECO:0000313" key="5">
    <source>
        <dbReference type="EMBL" id="SFR93784.1"/>
    </source>
</evidence>
<gene>
    <name evidence="5" type="ORF">SAMN05216559_1373</name>
</gene>
<dbReference type="AlphaFoldDB" id="A0A1I6KRH4"/>
<keyword evidence="1" id="KW-0805">Transcription regulation</keyword>
<dbReference type="STRING" id="767519.SAMN05216559_1373"/>
<dbReference type="OrthoDB" id="27447at2157"/>
<protein>
    <submittedName>
        <fullName evidence="5">HTH DNA binding domain-containing protein</fullName>
    </submittedName>
</protein>
<dbReference type="InterPro" id="IPR056493">
    <property type="entry name" value="HVO_0513_N"/>
</dbReference>
<dbReference type="PANTHER" id="PTHR34236">
    <property type="entry name" value="DIMETHYL SULFOXIDE REDUCTASE TRANSCRIPTIONAL ACTIVATOR"/>
    <property type="match status" value="1"/>
</dbReference>
<keyword evidence="2" id="KW-0804">Transcription</keyword>
<dbReference type="Pfam" id="PF04967">
    <property type="entry name" value="HTH_10"/>
    <property type="match status" value="1"/>
</dbReference>
<dbReference type="RefSeq" id="WP_089815115.1">
    <property type="nucleotide sequence ID" value="NZ_FOZK01000001.1"/>
</dbReference>
<evidence type="ECO:0000259" key="4">
    <source>
        <dbReference type="Pfam" id="PF24278"/>
    </source>
</evidence>
<evidence type="ECO:0000256" key="1">
    <source>
        <dbReference type="ARBA" id="ARBA00023015"/>
    </source>
</evidence>
<evidence type="ECO:0000259" key="3">
    <source>
        <dbReference type="Pfam" id="PF04967"/>
    </source>
</evidence>